<evidence type="ECO:0000313" key="1">
    <source>
        <dbReference type="EMBL" id="AOV08006.1"/>
    </source>
</evidence>
<proteinExistence type="predicted"/>
<sequence>MKTVNQETQDFSIKSLESTFNKLSNAYKTMTEKGSNTTLVKKRRNAVKIGLESLKGAWNEKVFSYDEETILASIEVLQSLIPSIEKQIAKANEGSSQKTLNERRLIALKLSIESLENRLK</sequence>
<dbReference type="EMBL" id="CP017560">
    <property type="protein sequence ID" value="AOV08006.1"/>
    <property type="molecule type" value="Genomic_DNA"/>
</dbReference>
<dbReference type="AlphaFoldDB" id="A0A1D8JH27"/>
<organism evidence="1 2">
    <name type="scientific">Sporosarcina ureilytica</name>
    <dbReference type="NCBI Taxonomy" id="298596"/>
    <lineage>
        <taxon>Bacteria</taxon>
        <taxon>Bacillati</taxon>
        <taxon>Bacillota</taxon>
        <taxon>Bacilli</taxon>
        <taxon>Bacillales</taxon>
        <taxon>Caryophanaceae</taxon>
        <taxon>Sporosarcina</taxon>
    </lineage>
</organism>
<gene>
    <name evidence="1" type="ORF">BI350_10970</name>
</gene>
<dbReference type="RefSeq" id="WP_075528153.1">
    <property type="nucleotide sequence ID" value="NZ_CP017560.1"/>
</dbReference>
<dbReference type="KEGG" id="surl:BI350_10970"/>
<reference evidence="1 2" key="1">
    <citation type="submission" date="2016-09" db="EMBL/GenBank/DDBJ databases">
        <title>Complete genome sequence of the Lysinibacillus sphaericus LMG 22257, a specie of Bacillus with ureolytic activity that can effectively biodeposit calcium carbonate.</title>
        <authorList>
            <person name="Yan W."/>
        </authorList>
    </citation>
    <scope>NUCLEOTIDE SEQUENCE [LARGE SCALE GENOMIC DNA]</scope>
    <source>
        <strain evidence="1 2">LMG 22257</strain>
    </source>
</reference>
<protein>
    <submittedName>
        <fullName evidence="1">Uncharacterized protein</fullName>
    </submittedName>
</protein>
<accession>A0A1D8JH27</accession>
<evidence type="ECO:0000313" key="2">
    <source>
        <dbReference type="Proteomes" id="UP000185746"/>
    </source>
</evidence>
<dbReference type="Proteomes" id="UP000185746">
    <property type="component" value="Chromosome"/>
</dbReference>
<keyword evidence="2" id="KW-1185">Reference proteome</keyword>
<name>A0A1D8JH27_9BACL</name>